<dbReference type="InterPro" id="IPR036188">
    <property type="entry name" value="FAD/NAD-bd_sf"/>
</dbReference>
<reference evidence="8" key="1">
    <citation type="submission" date="2021-02" db="EMBL/GenBank/DDBJ databases">
        <authorList>
            <person name="Dougan E. K."/>
            <person name="Rhodes N."/>
            <person name="Thang M."/>
            <person name="Chan C."/>
        </authorList>
    </citation>
    <scope>NUCLEOTIDE SEQUENCE</scope>
</reference>
<protein>
    <submittedName>
        <fullName evidence="8">NDE1 protein</fullName>
    </submittedName>
</protein>
<evidence type="ECO:0000256" key="1">
    <source>
        <dbReference type="ARBA" id="ARBA00005272"/>
    </source>
</evidence>
<organism evidence="8 9">
    <name type="scientific">Symbiodinium pilosum</name>
    <name type="common">Dinoflagellate</name>
    <dbReference type="NCBI Taxonomy" id="2952"/>
    <lineage>
        <taxon>Eukaryota</taxon>
        <taxon>Sar</taxon>
        <taxon>Alveolata</taxon>
        <taxon>Dinophyceae</taxon>
        <taxon>Suessiales</taxon>
        <taxon>Symbiodiniaceae</taxon>
        <taxon>Symbiodinium</taxon>
    </lineage>
</organism>
<dbReference type="PANTHER" id="PTHR43706:SF38">
    <property type="entry name" value="FAD_NAD(P)-BINDING DOMAIN-CONTAINING PROTEIN"/>
    <property type="match status" value="1"/>
</dbReference>
<evidence type="ECO:0000259" key="7">
    <source>
        <dbReference type="Pfam" id="PF22366"/>
    </source>
</evidence>
<dbReference type="SUPFAM" id="SSF51905">
    <property type="entry name" value="FAD/NAD(P)-binding domain"/>
    <property type="match status" value="1"/>
</dbReference>
<accession>A0A812WB23</accession>
<evidence type="ECO:0000256" key="5">
    <source>
        <dbReference type="ARBA" id="ARBA00023027"/>
    </source>
</evidence>
<dbReference type="GO" id="GO:0005739">
    <property type="term" value="C:mitochondrion"/>
    <property type="evidence" value="ECO:0007669"/>
    <property type="project" value="TreeGrafter"/>
</dbReference>
<keyword evidence="5" id="KW-0520">NAD</keyword>
<evidence type="ECO:0000313" key="8">
    <source>
        <dbReference type="EMBL" id="CAE7676298.1"/>
    </source>
</evidence>
<dbReference type="OrthoDB" id="3244603at2759"/>
<evidence type="ECO:0000313" key="9">
    <source>
        <dbReference type="Proteomes" id="UP000649617"/>
    </source>
</evidence>
<sequence length="577" mass="63193">MYSGITAPKARRLPVESWGFRSVPPPCQHRQPLITGAHAVLATALCVKACKSFRLQKPRKFRQRSAKTLRKALTDDISQAVDEVGNTLEDAVLHFSRLPAWMSGRESTAEGSPPAGDGSDGRRKVVVLGTGWAAHAIAKIIDVSKVDVIVVSPRNYFIFTPMLAAASVGTVEYRSILEHIRSSNPTIGYCQGTCQHVDAEAQTVLVRPFPEGADQDFTLSYDVLVVAVGLRPSSLGVPGVDEHCFFLKNIDDARRLRKRVTLNFEAADLPGKSHEERQRLLTFVIVGGGPTGCEFCGELSDFVRNDLRRFYPKLAPLVRIVIVHRGATLIPDFGESLQDAAREFLETQGIEVMTTTKVVEVEKKQVHVASKDGSDQKTLPCGLVVWAAGQIGQDLVRDLHKTLPRQKELAEAEAGGNDSQLFVDEWLRVCGAPSGSIIALGDCARPAGTAQFPNTAQVAAQQGAFVARLLNRQYDLAQPHPVLQEGAAFMPMALFRGQTEAPAFRFLDLGRLAYLGESKAVAELGVGETTVSRAQGLAAFVLWRSVYIVKQVSFRNRVLVLFDWIKSRVFGRDLTRI</sequence>
<keyword evidence="3" id="KW-0274">FAD</keyword>
<dbReference type="InterPro" id="IPR023753">
    <property type="entry name" value="FAD/NAD-binding_dom"/>
</dbReference>
<keyword evidence="2" id="KW-0285">Flavoprotein</keyword>
<keyword evidence="4" id="KW-0560">Oxidoreductase</keyword>
<dbReference type="GO" id="GO:0003954">
    <property type="term" value="F:NADH dehydrogenase activity"/>
    <property type="evidence" value="ECO:0007669"/>
    <property type="project" value="InterPro"/>
</dbReference>
<feature type="domain" description="External alternative NADH-ubiquinone oxidoreductase-like C-terminal" evidence="7">
    <location>
        <begin position="510"/>
        <end position="573"/>
    </location>
</feature>
<name>A0A812WB23_SYMPI</name>
<feature type="domain" description="FAD/NAD(P)-binding" evidence="6">
    <location>
        <begin position="124"/>
        <end position="463"/>
    </location>
</feature>
<keyword evidence="9" id="KW-1185">Reference proteome</keyword>
<dbReference type="PRINTS" id="PR00368">
    <property type="entry name" value="FADPNR"/>
</dbReference>
<comment type="similarity">
    <text evidence="1">Belongs to the NADH dehydrogenase family.</text>
</comment>
<dbReference type="Pfam" id="PF07992">
    <property type="entry name" value="Pyr_redox_2"/>
    <property type="match status" value="1"/>
</dbReference>
<comment type="caution">
    <text evidence="8">The sequence shown here is derived from an EMBL/GenBank/DDBJ whole genome shotgun (WGS) entry which is preliminary data.</text>
</comment>
<evidence type="ECO:0000256" key="4">
    <source>
        <dbReference type="ARBA" id="ARBA00023002"/>
    </source>
</evidence>
<evidence type="ECO:0000259" key="6">
    <source>
        <dbReference type="Pfam" id="PF07992"/>
    </source>
</evidence>
<dbReference type="InterPro" id="IPR045024">
    <property type="entry name" value="NDH-2"/>
</dbReference>
<dbReference type="Proteomes" id="UP000649617">
    <property type="component" value="Unassembled WGS sequence"/>
</dbReference>
<dbReference type="Gene3D" id="3.50.50.100">
    <property type="match status" value="1"/>
</dbReference>
<dbReference type="InterPro" id="IPR054585">
    <property type="entry name" value="NDH2-like_C"/>
</dbReference>
<gene>
    <name evidence="8" type="primary">NDE1</name>
    <name evidence="8" type="ORF">SPIL2461_LOCUS18752</name>
</gene>
<dbReference type="AlphaFoldDB" id="A0A812WB23"/>
<proteinExistence type="inferred from homology"/>
<evidence type="ECO:0000256" key="3">
    <source>
        <dbReference type="ARBA" id="ARBA00022827"/>
    </source>
</evidence>
<dbReference type="EMBL" id="CAJNIZ010044046">
    <property type="protein sequence ID" value="CAE7676298.1"/>
    <property type="molecule type" value="Genomic_DNA"/>
</dbReference>
<dbReference type="PANTHER" id="PTHR43706">
    <property type="entry name" value="NADH DEHYDROGENASE"/>
    <property type="match status" value="1"/>
</dbReference>
<dbReference type="Pfam" id="PF22366">
    <property type="entry name" value="NDH2_C"/>
    <property type="match status" value="1"/>
</dbReference>
<evidence type="ECO:0000256" key="2">
    <source>
        <dbReference type="ARBA" id="ARBA00022630"/>
    </source>
</evidence>